<dbReference type="InterPro" id="IPR044824">
    <property type="entry name" value="MAIN-like"/>
</dbReference>
<keyword evidence="3" id="KW-1185">Reference proteome</keyword>
<dbReference type="PANTHER" id="PTHR46033">
    <property type="entry name" value="PROTEIN MAIN-LIKE 2"/>
    <property type="match status" value="1"/>
</dbReference>
<dbReference type="Proteomes" id="UP000289738">
    <property type="component" value="Chromosome B05"/>
</dbReference>
<proteinExistence type="predicted"/>
<reference evidence="2 3" key="1">
    <citation type="submission" date="2019-01" db="EMBL/GenBank/DDBJ databases">
        <title>Sequencing of cultivated peanut Arachis hypogaea provides insights into genome evolution and oil improvement.</title>
        <authorList>
            <person name="Chen X."/>
        </authorList>
    </citation>
    <scope>NUCLEOTIDE SEQUENCE [LARGE SCALE GENOMIC DNA]</scope>
    <source>
        <strain evidence="3">cv. Fuhuasheng</strain>
        <tissue evidence="2">Leaves</tissue>
    </source>
</reference>
<evidence type="ECO:0000259" key="1">
    <source>
        <dbReference type="Pfam" id="PF10536"/>
    </source>
</evidence>
<name>A0A444Z626_ARAHY</name>
<accession>A0A444Z626</accession>
<evidence type="ECO:0000313" key="3">
    <source>
        <dbReference type="Proteomes" id="UP000289738"/>
    </source>
</evidence>
<dbReference type="Pfam" id="PF10536">
    <property type="entry name" value="PMD"/>
    <property type="match status" value="1"/>
</dbReference>
<dbReference type="STRING" id="3818.A0A444Z626"/>
<sequence>MSEKSKSRNVDRPELHIVKYLNYFDYVKLWMLTFDHPVPPDRYNERVEEHLRSTGFYHMAQIGKTLVNTLVERWHADTHTFHLPIGECAVTLKDVAMIFGLPIDSLSVTRMTLSSFEALEAECLHQFGVAPRKSDCRGSCIKLTWLRDLKEQLQLTDENMPHYVVDRYDLVWRQVWGICSWKFLPLLSDFASIGQYNWGSACLAHLYRALCRISRFDCKEIDGPLTLLLCWAWIRLPYLAPVPREPRSFPLVNRWRNWERGDRVYRYLKLAHFRKALDDLQEGQFLWVAYSVDRVDPDIILADIYMHSVVWSATVPLTQFDFVQGVPHEEQNLDRAHREVLTGPKNINWATATTHSFWVMQWTNKYNHVLTELPIAPQHLLDIYMYWYRSKYGNHLNLSDLVV</sequence>
<dbReference type="InterPro" id="IPR019557">
    <property type="entry name" value="AminoTfrase-like_pln_mobile"/>
</dbReference>
<dbReference type="EMBL" id="SDMP01000015">
    <property type="protein sequence ID" value="RYR09629.1"/>
    <property type="molecule type" value="Genomic_DNA"/>
</dbReference>
<comment type="caution">
    <text evidence="2">The sequence shown here is derived from an EMBL/GenBank/DDBJ whole genome shotgun (WGS) entry which is preliminary data.</text>
</comment>
<gene>
    <name evidence="2" type="ORF">Ahy_B05g078003</name>
</gene>
<dbReference type="AlphaFoldDB" id="A0A444Z626"/>
<feature type="domain" description="Aminotransferase-like plant mobile" evidence="1">
    <location>
        <begin position="61"/>
        <end position="388"/>
    </location>
</feature>
<dbReference type="GO" id="GO:0010073">
    <property type="term" value="P:meristem maintenance"/>
    <property type="evidence" value="ECO:0007669"/>
    <property type="project" value="InterPro"/>
</dbReference>
<protein>
    <recommendedName>
        <fullName evidence="1">Aminotransferase-like plant mobile domain-containing protein</fullName>
    </recommendedName>
</protein>
<organism evidence="2 3">
    <name type="scientific">Arachis hypogaea</name>
    <name type="common">Peanut</name>
    <dbReference type="NCBI Taxonomy" id="3818"/>
    <lineage>
        <taxon>Eukaryota</taxon>
        <taxon>Viridiplantae</taxon>
        <taxon>Streptophyta</taxon>
        <taxon>Embryophyta</taxon>
        <taxon>Tracheophyta</taxon>
        <taxon>Spermatophyta</taxon>
        <taxon>Magnoliopsida</taxon>
        <taxon>eudicotyledons</taxon>
        <taxon>Gunneridae</taxon>
        <taxon>Pentapetalae</taxon>
        <taxon>rosids</taxon>
        <taxon>fabids</taxon>
        <taxon>Fabales</taxon>
        <taxon>Fabaceae</taxon>
        <taxon>Papilionoideae</taxon>
        <taxon>50 kb inversion clade</taxon>
        <taxon>dalbergioids sensu lato</taxon>
        <taxon>Dalbergieae</taxon>
        <taxon>Pterocarpus clade</taxon>
        <taxon>Arachis</taxon>
    </lineage>
</organism>
<evidence type="ECO:0000313" key="2">
    <source>
        <dbReference type="EMBL" id="RYR09629.1"/>
    </source>
</evidence>
<dbReference type="PANTHER" id="PTHR46033:SF8">
    <property type="entry name" value="PROTEIN MAINTENANCE OF MERISTEMS-LIKE"/>
    <property type="match status" value="1"/>
</dbReference>